<dbReference type="GO" id="GO:0005634">
    <property type="term" value="C:nucleus"/>
    <property type="evidence" value="ECO:0007669"/>
    <property type="project" value="TreeGrafter"/>
</dbReference>
<dbReference type="AlphaFoldDB" id="A0A9P7VTZ5"/>
<protein>
    <recommendedName>
        <fullName evidence="2">DUF7082 domain-containing protein</fullName>
    </recommendedName>
</protein>
<comment type="caution">
    <text evidence="3">The sequence shown here is derived from an EMBL/GenBank/DDBJ whole genome shotgun (WGS) entry which is preliminary data.</text>
</comment>
<evidence type="ECO:0000256" key="1">
    <source>
        <dbReference type="SAM" id="MobiDB-lite"/>
    </source>
</evidence>
<feature type="domain" description="DUF7082" evidence="2">
    <location>
        <begin position="204"/>
        <end position="355"/>
    </location>
</feature>
<dbReference type="OrthoDB" id="1751210at2759"/>
<dbReference type="PANTHER" id="PTHR39463:SF1">
    <property type="entry name" value="MEDUSA"/>
    <property type="match status" value="1"/>
</dbReference>
<evidence type="ECO:0000259" key="2">
    <source>
        <dbReference type="Pfam" id="PF23305"/>
    </source>
</evidence>
<reference evidence="3" key="1">
    <citation type="submission" date="2020-11" db="EMBL/GenBank/DDBJ databases">
        <title>Adaptations for nitrogen fixation in a non-lichenized fungal sporocarp promotes dispersal by wood-feeding termites.</title>
        <authorList>
            <consortium name="DOE Joint Genome Institute"/>
            <person name="Koch R.A."/>
            <person name="Yoon G."/>
            <person name="Arayal U."/>
            <person name="Lail K."/>
            <person name="Amirebrahimi M."/>
            <person name="Labutti K."/>
            <person name="Lipzen A."/>
            <person name="Riley R."/>
            <person name="Barry K."/>
            <person name="Henrissat B."/>
            <person name="Grigoriev I.V."/>
            <person name="Herr J.R."/>
            <person name="Aime M.C."/>
        </authorList>
    </citation>
    <scope>NUCLEOTIDE SEQUENCE</scope>
    <source>
        <strain evidence="3">MCA 3950</strain>
    </source>
</reference>
<evidence type="ECO:0000313" key="3">
    <source>
        <dbReference type="EMBL" id="KAG7446415.1"/>
    </source>
</evidence>
<dbReference type="InterPro" id="IPR055509">
    <property type="entry name" value="DUF7082"/>
</dbReference>
<feature type="compositionally biased region" description="Polar residues" evidence="1">
    <location>
        <begin position="365"/>
        <end position="383"/>
    </location>
</feature>
<dbReference type="EMBL" id="MU250534">
    <property type="protein sequence ID" value="KAG7446415.1"/>
    <property type="molecule type" value="Genomic_DNA"/>
</dbReference>
<dbReference type="Proteomes" id="UP000812287">
    <property type="component" value="Unassembled WGS sequence"/>
</dbReference>
<dbReference type="Pfam" id="PF23305">
    <property type="entry name" value="DUF7082"/>
    <property type="match status" value="1"/>
</dbReference>
<accession>A0A9P7VTZ5</accession>
<feature type="region of interest" description="Disordered" evidence="1">
    <location>
        <begin position="155"/>
        <end position="177"/>
    </location>
</feature>
<gene>
    <name evidence="3" type="ORF">BT62DRAFT_894301</name>
</gene>
<proteinExistence type="predicted"/>
<dbReference type="GeneID" id="66105467"/>
<dbReference type="RefSeq" id="XP_043039915.1">
    <property type="nucleotide sequence ID" value="XM_043183170.1"/>
</dbReference>
<feature type="region of interest" description="Disordered" evidence="1">
    <location>
        <begin position="365"/>
        <end position="384"/>
    </location>
</feature>
<feature type="compositionally biased region" description="Polar residues" evidence="1">
    <location>
        <begin position="155"/>
        <end position="170"/>
    </location>
</feature>
<organism evidence="3 4">
    <name type="scientific">Guyanagaster necrorhizus</name>
    <dbReference type="NCBI Taxonomy" id="856835"/>
    <lineage>
        <taxon>Eukaryota</taxon>
        <taxon>Fungi</taxon>
        <taxon>Dikarya</taxon>
        <taxon>Basidiomycota</taxon>
        <taxon>Agaricomycotina</taxon>
        <taxon>Agaricomycetes</taxon>
        <taxon>Agaricomycetidae</taxon>
        <taxon>Agaricales</taxon>
        <taxon>Marasmiineae</taxon>
        <taxon>Physalacriaceae</taxon>
        <taxon>Guyanagaster</taxon>
    </lineage>
</organism>
<sequence length="464" mass="51770">MSCLSSLVVSPAGLISIVNYHPSEGEVGVPISVHIDFHHPAPEKVYLRLKVGSTAVSTQVSQISAEKYGLYKLHATIPHRRHERKAPLSVEAVDSANTVLDAVCFGEFTYWEPDLPVQNPPVVVSQPSRIASQPIVASQPVVASQGPVLRRRANTTTSIHNASSASSPTLSDRRPGSRRIRANSLMRANRGSPEDIHLHPQTPILQITTPLDTMCTGWDASEDRMGRRLVRFHKIQDGCKVIVSCEAIRQDDYCDTDTVISCIFRNEDRLCYVTSVDIIYLLERLTNDDFPVEEKNRIRRNLEGLRPTTVSKHKHGFEVFFHRIMEFPDPKPRNIEKDLKVFEWSLLGQALDKILSKYSVYTSDSPTDSTASLPADPQSSSVDSRLYHDPLPIPDKFQNLPDTILLSASHDSSGCVTPAEPVYDYNTPWSGTEQHPAALALNDLHGVTGYPLEPPLDFYWPHQT</sequence>
<dbReference type="PANTHER" id="PTHR39463">
    <property type="entry name" value="MEDUSA"/>
    <property type="match status" value="1"/>
</dbReference>
<evidence type="ECO:0000313" key="4">
    <source>
        <dbReference type="Proteomes" id="UP000812287"/>
    </source>
</evidence>
<name>A0A9P7VTZ5_9AGAR</name>
<keyword evidence="4" id="KW-1185">Reference proteome</keyword>